<accession>A0A815U0N7</accession>
<dbReference type="OrthoDB" id="415825at2759"/>
<evidence type="ECO:0000313" key="2">
    <source>
        <dbReference type="EMBL" id="CAF4368764.1"/>
    </source>
</evidence>
<organism evidence="1 3">
    <name type="scientific">Didymodactylos carnosus</name>
    <dbReference type="NCBI Taxonomy" id="1234261"/>
    <lineage>
        <taxon>Eukaryota</taxon>
        <taxon>Metazoa</taxon>
        <taxon>Spiralia</taxon>
        <taxon>Gnathifera</taxon>
        <taxon>Rotifera</taxon>
        <taxon>Eurotatoria</taxon>
        <taxon>Bdelloidea</taxon>
        <taxon>Philodinida</taxon>
        <taxon>Philodinidae</taxon>
        <taxon>Didymodactylos</taxon>
    </lineage>
</organism>
<comment type="caution">
    <text evidence="1">The sequence shown here is derived from an EMBL/GenBank/DDBJ whole genome shotgun (WGS) entry which is preliminary data.</text>
</comment>
<name>A0A815U0N7_9BILA</name>
<dbReference type="Proteomes" id="UP000663829">
    <property type="component" value="Unassembled WGS sequence"/>
</dbReference>
<evidence type="ECO:0000313" key="1">
    <source>
        <dbReference type="EMBL" id="CAF1507718.1"/>
    </source>
</evidence>
<dbReference type="Proteomes" id="UP000681722">
    <property type="component" value="Unassembled WGS sequence"/>
</dbReference>
<dbReference type="EMBL" id="CAJOBC010088444">
    <property type="protein sequence ID" value="CAF4368764.1"/>
    <property type="molecule type" value="Genomic_DNA"/>
</dbReference>
<sequence length="64" mass="7531">ALFRYLKHSDGLLTLSGDNANVNYVAFEFVLFIRKHRNIDTEFVLAGYEKISQMLRKKYNARPH</sequence>
<protein>
    <submittedName>
        <fullName evidence="1">Uncharacterized protein</fullName>
    </submittedName>
</protein>
<feature type="non-terminal residue" evidence="1">
    <location>
        <position position="1"/>
    </location>
</feature>
<dbReference type="EMBL" id="CAJNOQ010022916">
    <property type="protein sequence ID" value="CAF1507718.1"/>
    <property type="molecule type" value="Genomic_DNA"/>
</dbReference>
<proteinExistence type="predicted"/>
<gene>
    <name evidence="1" type="ORF">GPM918_LOCUS36972</name>
    <name evidence="2" type="ORF">SRO942_LOCUS37724</name>
</gene>
<evidence type="ECO:0000313" key="3">
    <source>
        <dbReference type="Proteomes" id="UP000663829"/>
    </source>
</evidence>
<dbReference type="AlphaFoldDB" id="A0A815U0N7"/>
<reference evidence="1" key="1">
    <citation type="submission" date="2021-02" db="EMBL/GenBank/DDBJ databases">
        <authorList>
            <person name="Nowell W R."/>
        </authorList>
    </citation>
    <scope>NUCLEOTIDE SEQUENCE</scope>
</reference>
<keyword evidence="3" id="KW-1185">Reference proteome</keyword>